<name>A0A116LVS0_STRSU</name>
<keyword evidence="1" id="KW-0732">Signal</keyword>
<evidence type="ECO:0000313" key="2">
    <source>
        <dbReference type="EMBL" id="CYV13822.1"/>
    </source>
</evidence>
<feature type="signal peptide" evidence="1">
    <location>
        <begin position="1"/>
        <end position="24"/>
    </location>
</feature>
<feature type="chain" id="PRO_5009811067" description="DUF4879 domain-containing protein" evidence="1">
    <location>
        <begin position="25"/>
        <end position="202"/>
    </location>
</feature>
<organism evidence="2 3">
    <name type="scientific">Streptococcus suis</name>
    <dbReference type="NCBI Taxonomy" id="1307"/>
    <lineage>
        <taxon>Bacteria</taxon>
        <taxon>Bacillati</taxon>
        <taxon>Bacillota</taxon>
        <taxon>Bacilli</taxon>
        <taxon>Lactobacillales</taxon>
        <taxon>Streptococcaceae</taxon>
        <taxon>Streptococcus</taxon>
    </lineage>
</organism>
<dbReference type="RefSeq" id="WP_044758851.1">
    <property type="nucleotide sequence ID" value="NZ_CEEJ01000045.1"/>
</dbReference>
<gene>
    <name evidence="2" type="ORF">ERS132406_01777</name>
</gene>
<proteinExistence type="predicted"/>
<sequence length="202" mass="22485">MKKLIVFLALICSFFLFDGHKAKADVLDLNNVQVESMTRTEVIDFYADMNNVSYEEAEQIVFPEQQEPLRAARSAMVVDEPEYIMLRAATTYVTRLTGSHPNGTVYFACEVSSGGWQRGIHNIRYGGFTINGSLGFSGQFNYTLADSNRIMYDFSGVLYRNTTTSTTKGGQVGLGETFSITSSVTTSTNYYGKLNYSGNVHF</sequence>
<protein>
    <recommendedName>
        <fullName evidence="4">DUF4879 domain-containing protein</fullName>
    </recommendedName>
</protein>
<accession>A0A116LVS0</accession>
<reference evidence="2 3" key="1">
    <citation type="submission" date="2016-02" db="EMBL/GenBank/DDBJ databases">
        <authorList>
            <consortium name="Pathogen Informatics"/>
        </authorList>
    </citation>
    <scope>NUCLEOTIDE SEQUENCE [LARGE SCALE GENOMIC DNA]</scope>
    <source>
        <strain evidence="2 3">LSS44</strain>
    </source>
</reference>
<dbReference type="EMBL" id="FIGZ01000022">
    <property type="protein sequence ID" value="CYV13822.1"/>
    <property type="molecule type" value="Genomic_DNA"/>
</dbReference>
<evidence type="ECO:0000313" key="3">
    <source>
        <dbReference type="Proteomes" id="UP000072083"/>
    </source>
</evidence>
<evidence type="ECO:0000256" key="1">
    <source>
        <dbReference type="SAM" id="SignalP"/>
    </source>
</evidence>
<dbReference type="AlphaFoldDB" id="A0A116LVS0"/>
<dbReference type="Proteomes" id="UP000072083">
    <property type="component" value="Unassembled WGS sequence"/>
</dbReference>
<evidence type="ECO:0008006" key="4">
    <source>
        <dbReference type="Google" id="ProtNLM"/>
    </source>
</evidence>